<name>A0A0V0J1W0_SCHSO</name>
<reference evidence="1" key="1">
    <citation type="submission" date="2016-01" db="EMBL/GenBank/DDBJ databases">
        <title>Reference transcriptome for the parasite Schistocephalus solidus: insights into the molecular evolution of parasitism.</title>
        <authorList>
            <person name="Hebert F.O."/>
            <person name="Grambauer S."/>
            <person name="Barber I."/>
            <person name="Landry C.R."/>
            <person name="Aubin-Horth N."/>
        </authorList>
    </citation>
    <scope>NUCLEOTIDE SEQUENCE</scope>
</reference>
<accession>A0A0V0J1W0</accession>
<sequence length="120" mass="12966">MPQHYMNGGPCDQSNSTVSGYNPMTNGNAQAAMNAGLSCSSVFSAGSGGSKQQHQQQSAMYSCYSNQTAYMSNIDTPPPMTLMTWVVVCQCCSYKQFGCCSNYTLRSAAGVAAYYHHYLH</sequence>
<gene>
    <name evidence="1" type="ORF">TR149258</name>
</gene>
<proteinExistence type="predicted"/>
<dbReference type="AlphaFoldDB" id="A0A0V0J1W0"/>
<protein>
    <submittedName>
        <fullName evidence="1">Uncharacterized protein</fullName>
    </submittedName>
</protein>
<dbReference type="EMBL" id="GEEE01003604">
    <property type="protein sequence ID" value="JAP59621.1"/>
    <property type="molecule type" value="Transcribed_RNA"/>
</dbReference>
<evidence type="ECO:0000313" key="1">
    <source>
        <dbReference type="EMBL" id="JAP59621.1"/>
    </source>
</evidence>
<organism evidence="1">
    <name type="scientific">Schistocephalus solidus</name>
    <name type="common">Tapeworm</name>
    <dbReference type="NCBI Taxonomy" id="70667"/>
    <lineage>
        <taxon>Eukaryota</taxon>
        <taxon>Metazoa</taxon>
        <taxon>Spiralia</taxon>
        <taxon>Lophotrochozoa</taxon>
        <taxon>Platyhelminthes</taxon>
        <taxon>Cestoda</taxon>
        <taxon>Eucestoda</taxon>
        <taxon>Diphyllobothriidea</taxon>
        <taxon>Diphyllobothriidae</taxon>
        <taxon>Schistocephalus</taxon>
    </lineage>
</organism>